<keyword evidence="2" id="KW-0472">Membrane</keyword>
<feature type="region of interest" description="Disordered" evidence="1">
    <location>
        <begin position="95"/>
        <end position="187"/>
    </location>
</feature>
<dbReference type="RefSeq" id="WP_090843641.1">
    <property type="nucleotide sequence ID" value="NZ_FNIL01000011.1"/>
</dbReference>
<keyword evidence="2" id="KW-0812">Transmembrane</keyword>
<organism evidence="3 4">
    <name type="scientific">Alkalicoccus daliensis</name>
    <dbReference type="NCBI Taxonomy" id="745820"/>
    <lineage>
        <taxon>Bacteria</taxon>
        <taxon>Bacillati</taxon>
        <taxon>Bacillota</taxon>
        <taxon>Bacilli</taxon>
        <taxon>Bacillales</taxon>
        <taxon>Bacillaceae</taxon>
        <taxon>Alkalicoccus</taxon>
    </lineage>
</organism>
<evidence type="ECO:0000313" key="4">
    <source>
        <dbReference type="Proteomes" id="UP000198778"/>
    </source>
</evidence>
<proteinExistence type="predicted"/>
<dbReference type="EMBL" id="FNIL01000011">
    <property type="protein sequence ID" value="SDO32523.1"/>
    <property type="molecule type" value="Genomic_DNA"/>
</dbReference>
<name>A0A1H0IMA2_9BACI</name>
<reference evidence="4" key="1">
    <citation type="submission" date="2016-10" db="EMBL/GenBank/DDBJ databases">
        <authorList>
            <person name="Varghese N."/>
            <person name="Submissions S."/>
        </authorList>
    </citation>
    <scope>NUCLEOTIDE SEQUENCE [LARGE SCALE GENOMIC DNA]</scope>
    <source>
        <strain evidence="4">CGMCC 1.10369</strain>
    </source>
</reference>
<feature type="compositionally biased region" description="Acidic residues" evidence="1">
    <location>
        <begin position="171"/>
        <end position="187"/>
    </location>
</feature>
<sequence length="447" mass="49135">MSKKDWSEEEIEKTLTKLPKIEDSQTKDELFQAIEQRKASGTPSRIKQQHGKQWFFPTLASAAAVLLVILMIPSFMNSGMFMSSENQAPQNQIAVTGNNVPDENSTDNAVPAQESDNNTASESEESAADEAAESSNETVNDPQEEGVPSSSDNSSNIDNEENIFTAAGEENNSEENMNEEEALEENGNEINAVEVEYVYEEEGTTYVTASVSDLDGGQVISLSTVETAGVTKEEASFMAIQDSLAVSTEAFEALEEVAFDSPSPGEATLIFEEDTMLESLASTEQLYAADMLQEILSIHQVTNVHFLAGSEEVSFGQSGESYLELSLMNRGYYLTEGDEFVSARAAGEQMTNGAGDPLSFDETLERMENPSAGNPYLSPITEDIEVEDVRYEEEIAYVFYRFSGNDTEDLALFQEAVELTAKFFSLEEVQFVNEEREEITVVPVQLP</sequence>
<protein>
    <submittedName>
        <fullName evidence="3">Uncharacterized protein</fullName>
    </submittedName>
</protein>
<gene>
    <name evidence="3" type="ORF">SAMN04488053_11126</name>
</gene>
<evidence type="ECO:0000256" key="1">
    <source>
        <dbReference type="SAM" id="MobiDB-lite"/>
    </source>
</evidence>
<feature type="transmembrane region" description="Helical" evidence="2">
    <location>
        <begin position="54"/>
        <end position="76"/>
    </location>
</feature>
<evidence type="ECO:0000256" key="2">
    <source>
        <dbReference type="SAM" id="Phobius"/>
    </source>
</evidence>
<dbReference type="OrthoDB" id="2965336at2"/>
<dbReference type="AlphaFoldDB" id="A0A1H0IMA2"/>
<dbReference type="STRING" id="745820.SAMN04488053_11126"/>
<feature type="compositionally biased region" description="Acidic residues" evidence="1">
    <location>
        <begin position="122"/>
        <end position="132"/>
    </location>
</feature>
<feature type="compositionally biased region" description="Polar residues" evidence="1">
    <location>
        <begin position="95"/>
        <end position="108"/>
    </location>
</feature>
<evidence type="ECO:0000313" key="3">
    <source>
        <dbReference type="EMBL" id="SDO32523.1"/>
    </source>
</evidence>
<dbReference type="Proteomes" id="UP000198778">
    <property type="component" value="Unassembled WGS sequence"/>
</dbReference>
<keyword evidence="2" id="KW-1133">Transmembrane helix</keyword>
<accession>A0A1H0IMA2</accession>
<keyword evidence="4" id="KW-1185">Reference proteome</keyword>